<keyword evidence="4" id="KW-0963">Cytoplasm</keyword>
<dbReference type="Pfam" id="PF09334">
    <property type="entry name" value="tRNA-synt_1g"/>
    <property type="match status" value="1"/>
</dbReference>
<dbReference type="InterPro" id="IPR029038">
    <property type="entry name" value="MetRS_Zn"/>
</dbReference>
<dbReference type="FunFam" id="2.20.28.20:FF:000001">
    <property type="entry name" value="Methionine--tRNA ligase"/>
    <property type="match status" value="1"/>
</dbReference>
<dbReference type="InterPro" id="IPR015413">
    <property type="entry name" value="Methionyl/Leucyl_tRNA_Synth"/>
</dbReference>
<evidence type="ECO:0000256" key="5">
    <source>
        <dbReference type="ARBA" id="ARBA00022598"/>
    </source>
</evidence>
<dbReference type="InterPro" id="IPR041872">
    <property type="entry name" value="Anticodon_Met"/>
</dbReference>
<dbReference type="PROSITE" id="PS00178">
    <property type="entry name" value="AA_TRNA_LIGASE_I"/>
    <property type="match status" value="1"/>
</dbReference>
<evidence type="ECO:0000256" key="7">
    <source>
        <dbReference type="ARBA" id="ARBA00022840"/>
    </source>
</evidence>
<dbReference type="OrthoDB" id="5844513at2759"/>
<evidence type="ECO:0000256" key="12">
    <source>
        <dbReference type="RuleBase" id="RU363039"/>
    </source>
</evidence>
<comment type="subcellular location">
    <subcellularLocation>
        <location evidence="1">Cytoplasm</location>
    </subcellularLocation>
</comment>
<evidence type="ECO:0000313" key="16">
    <source>
        <dbReference type="Proteomes" id="UP001140217"/>
    </source>
</evidence>
<evidence type="ECO:0000259" key="14">
    <source>
        <dbReference type="Pfam" id="PF19303"/>
    </source>
</evidence>
<proteinExistence type="inferred from homology"/>
<dbReference type="SUPFAM" id="SSF57770">
    <property type="entry name" value="Methionyl-tRNA synthetase (MetRS), Zn-domain"/>
    <property type="match status" value="1"/>
</dbReference>
<reference evidence="15" key="1">
    <citation type="submission" date="2022-07" db="EMBL/GenBank/DDBJ databases">
        <title>Phylogenomic reconstructions and comparative analyses of Kickxellomycotina fungi.</title>
        <authorList>
            <person name="Reynolds N.K."/>
            <person name="Stajich J.E."/>
            <person name="Barry K."/>
            <person name="Grigoriev I.V."/>
            <person name="Crous P."/>
            <person name="Smith M.E."/>
        </authorList>
    </citation>
    <scope>NUCLEOTIDE SEQUENCE</scope>
    <source>
        <strain evidence="15">NBRC 105414</strain>
    </source>
</reference>
<dbReference type="GO" id="GO:0004825">
    <property type="term" value="F:methionine-tRNA ligase activity"/>
    <property type="evidence" value="ECO:0007669"/>
    <property type="project" value="UniProtKB-EC"/>
</dbReference>
<evidence type="ECO:0000256" key="10">
    <source>
        <dbReference type="ARBA" id="ARBA00030904"/>
    </source>
</evidence>
<comment type="caution">
    <text evidence="15">The sequence shown here is derived from an EMBL/GenBank/DDBJ whole genome shotgun (WGS) entry which is preliminary data.</text>
</comment>
<dbReference type="PANTHER" id="PTHR45765:SF1">
    <property type="entry name" value="METHIONINE--TRNA LIGASE, CYTOPLASMIC"/>
    <property type="match status" value="1"/>
</dbReference>
<dbReference type="SUPFAM" id="SSF47323">
    <property type="entry name" value="Anticodon-binding domain of a subclass of class I aminoacyl-tRNA synthetases"/>
    <property type="match status" value="1"/>
</dbReference>
<evidence type="ECO:0000256" key="3">
    <source>
        <dbReference type="ARBA" id="ARBA00012838"/>
    </source>
</evidence>
<accession>A0A9W8LH14</accession>
<evidence type="ECO:0000256" key="4">
    <source>
        <dbReference type="ARBA" id="ARBA00022490"/>
    </source>
</evidence>
<keyword evidence="6 12" id="KW-0547">Nucleotide-binding</keyword>
<dbReference type="InterPro" id="IPR001412">
    <property type="entry name" value="aa-tRNA-synth_I_CS"/>
</dbReference>
<dbReference type="CDD" id="cd07957">
    <property type="entry name" value="Anticodon_Ia_Met"/>
    <property type="match status" value="1"/>
</dbReference>
<dbReference type="Gene3D" id="1.10.730.10">
    <property type="entry name" value="Isoleucyl-tRNA Synthetase, Domain 1"/>
    <property type="match status" value="1"/>
</dbReference>
<feature type="domain" description="Methionyl-tRNA synthetase anticodon-binding" evidence="14">
    <location>
        <begin position="644"/>
        <end position="784"/>
    </location>
</feature>
<dbReference type="InterPro" id="IPR009080">
    <property type="entry name" value="tRNAsynth_Ia_anticodon-bd"/>
</dbReference>
<keyword evidence="8 12" id="KW-0648">Protein biosynthesis</keyword>
<evidence type="ECO:0000256" key="1">
    <source>
        <dbReference type="ARBA" id="ARBA00004496"/>
    </source>
</evidence>
<evidence type="ECO:0000259" key="13">
    <source>
        <dbReference type="Pfam" id="PF09334"/>
    </source>
</evidence>
<name>A0A9W8LH14_9FUNG</name>
<comment type="similarity">
    <text evidence="2 12">Belongs to the class-I aminoacyl-tRNA synthetase family.</text>
</comment>
<dbReference type="PRINTS" id="PR01041">
    <property type="entry name" value="TRNASYNTHMET"/>
</dbReference>
<sequence>MNASPRSSITVVRNLAPPATNAPAAAGLLKILVAAHATGAAVKVEPAAAAAAGSKQPYWVVVGDAQATLYDANAVVRYLYRTAGLPLEQRLALEQLLEWEETVLGEVQGSADQGALLAAADARVAALGAAGPVGAADAVLFGTLYAALSAARPEALDKHGALGSWFARVAAEPAVTAALPAYAANTVKVLVREEPSAANRSVSAGIEFAYDPAQKVLPVAGARNILVTSALPYVNNVPHLGNIIGSTLSADAFARYSRLRGANTLFVCGTDEYGTATETKALEEGMSCRALCDKYGAQHREIYEWFGLSFDIFGRTSTEKQTQIVQDIFCRMDKNGVVSEGEVTQLFCEQCHRALADRFVEGTCPHCAYDDARGDQCDKCGKLLDAVDLVNPRCKLDGNRPILRNSRHLFLDLDKLQPRCEAFVDRASKEGAWSANTIAITRGWLNEGLRGRCITRDLKWGVPVPRAGFEDKVFYVWYDACIGYPSITANYTDEWERWWKNPADVRLYQFMGKDNVPFHTIIFPSCQMATGEDWTLLHHLSACEYLQYESGKFSKSRGVGVFGNNARHTGAPADVWRYFLLSSRPESSDTLFTWTGFVSCNNAVLLANIGNFCNRVLKFMDGPARYAGVVPAADPALVAPGADSADRRLIDDVNALLARYIEQMDGVHIKAALTTARDMSARGNLYLQESGLDNSLFSSRRTQCDTVLAVAANLVYLLSAVLHPFMPATAASISRQLNAPPRLIPDAFALDLKPGHVIGRPEYLFARIDEAKIDEWRAQYGGAQVQ</sequence>
<dbReference type="InterPro" id="IPR033911">
    <property type="entry name" value="MetRS_core"/>
</dbReference>
<dbReference type="Proteomes" id="UP001140217">
    <property type="component" value="Unassembled WGS sequence"/>
</dbReference>
<dbReference type="FunFam" id="1.10.730.10:FF:000037">
    <property type="entry name" value="Methionyl-tRNA synthetase"/>
    <property type="match status" value="1"/>
</dbReference>
<dbReference type="GO" id="GO:0006431">
    <property type="term" value="P:methionyl-tRNA aminoacylation"/>
    <property type="evidence" value="ECO:0007669"/>
    <property type="project" value="InterPro"/>
</dbReference>
<organism evidence="15 16">
    <name type="scientific">Coemansia javaensis</name>
    <dbReference type="NCBI Taxonomy" id="2761396"/>
    <lineage>
        <taxon>Eukaryota</taxon>
        <taxon>Fungi</taxon>
        <taxon>Fungi incertae sedis</taxon>
        <taxon>Zoopagomycota</taxon>
        <taxon>Kickxellomycotina</taxon>
        <taxon>Kickxellomycetes</taxon>
        <taxon>Kickxellales</taxon>
        <taxon>Kickxellaceae</taxon>
        <taxon>Coemansia</taxon>
    </lineage>
</organism>
<gene>
    <name evidence="15" type="primary">MES1</name>
    <name evidence="15" type="ORF">H4R18_004480</name>
</gene>
<dbReference type="CDD" id="cd00814">
    <property type="entry name" value="MetRS_core"/>
    <property type="match status" value="1"/>
</dbReference>
<keyword evidence="9 12" id="KW-0030">Aminoacyl-tRNA synthetase</keyword>
<keyword evidence="16" id="KW-1185">Reference proteome</keyword>
<dbReference type="GO" id="GO:0017101">
    <property type="term" value="C:aminoacyl-tRNA synthetase multienzyme complex"/>
    <property type="evidence" value="ECO:0007669"/>
    <property type="project" value="TreeGrafter"/>
</dbReference>
<keyword evidence="5 12" id="KW-0436">Ligase</keyword>
<comment type="catalytic activity">
    <reaction evidence="11">
        <text>tRNA(Met) + L-methionine + ATP = L-methionyl-tRNA(Met) + AMP + diphosphate</text>
        <dbReference type="Rhea" id="RHEA:13481"/>
        <dbReference type="Rhea" id="RHEA-COMP:9667"/>
        <dbReference type="Rhea" id="RHEA-COMP:9698"/>
        <dbReference type="ChEBI" id="CHEBI:30616"/>
        <dbReference type="ChEBI" id="CHEBI:33019"/>
        <dbReference type="ChEBI" id="CHEBI:57844"/>
        <dbReference type="ChEBI" id="CHEBI:78442"/>
        <dbReference type="ChEBI" id="CHEBI:78530"/>
        <dbReference type="ChEBI" id="CHEBI:456215"/>
        <dbReference type="EC" id="6.1.1.10"/>
    </reaction>
</comment>
<dbReference type="AlphaFoldDB" id="A0A9W8LH14"/>
<dbReference type="NCBIfam" id="TIGR00398">
    <property type="entry name" value="metG"/>
    <property type="match status" value="1"/>
</dbReference>
<feature type="domain" description="Methionyl/Leucyl tRNA synthetase" evidence="13">
    <location>
        <begin position="225"/>
        <end position="617"/>
    </location>
</feature>
<dbReference type="InterPro" id="IPR014729">
    <property type="entry name" value="Rossmann-like_a/b/a_fold"/>
</dbReference>
<dbReference type="GO" id="GO:0005524">
    <property type="term" value="F:ATP binding"/>
    <property type="evidence" value="ECO:0007669"/>
    <property type="project" value="UniProtKB-KW"/>
</dbReference>
<dbReference type="InterPro" id="IPR014758">
    <property type="entry name" value="Met-tRNA_synth"/>
</dbReference>
<evidence type="ECO:0000256" key="9">
    <source>
        <dbReference type="ARBA" id="ARBA00023146"/>
    </source>
</evidence>
<dbReference type="GO" id="GO:0017102">
    <property type="term" value="C:methionyl glutamyl tRNA synthetase complex"/>
    <property type="evidence" value="ECO:0007669"/>
    <property type="project" value="UniProtKB-ARBA"/>
</dbReference>
<dbReference type="SUPFAM" id="SSF52374">
    <property type="entry name" value="Nucleotidylyl transferase"/>
    <property type="match status" value="1"/>
</dbReference>
<dbReference type="Pfam" id="PF19303">
    <property type="entry name" value="Anticodon_3"/>
    <property type="match status" value="1"/>
</dbReference>
<dbReference type="PANTHER" id="PTHR45765">
    <property type="entry name" value="METHIONINE--TRNA LIGASE"/>
    <property type="match status" value="1"/>
</dbReference>
<dbReference type="InterPro" id="IPR023458">
    <property type="entry name" value="Met-tRNA_ligase_1"/>
</dbReference>
<evidence type="ECO:0000256" key="2">
    <source>
        <dbReference type="ARBA" id="ARBA00005594"/>
    </source>
</evidence>
<evidence type="ECO:0000313" key="15">
    <source>
        <dbReference type="EMBL" id="KAJ2778636.1"/>
    </source>
</evidence>
<evidence type="ECO:0000256" key="8">
    <source>
        <dbReference type="ARBA" id="ARBA00022917"/>
    </source>
</evidence>
<protein>
    <recommendedName>
        <fullName evidence="3">methionine--tRNA ligase</fullName>
        <ecNumber evidence="3">6.1.1.10</ecNumber>
    </recommendedName>
    <alternativeName>
        <fullName evidence="10">Methionyl-tRNA synthetase</fullName>
    </alternativeName>
</protein>
<dbReference type="GO" id="GO:0005829">
    <property type="term" value="C:cytosol"/>
    <property type="evidence" value="ECO:0007669"/>
    <property type="project" value="TreeGrafter"/>
</dbReference>
<dbReference type="Gene3D" id="3.40.50.620">
    <property type="entry name" value="HUPs"/>
    <property type="match status" value="1"/>
</dbReference>
<evidence type="ECO:0000256" key="6">
    <source>
        <dbReference type="ARBA" id="ARBA00022741"/>
    </source>
</evidence>
<dbReference type="GO" id="GO:0036464">
    <property type="term" value="C:cytoplasmic ribonucleoprotein granule"/>
    <property type="evidence" value="ECO:0007669"/>
    <property type="project" value="UniProtKB-ARBA"/>
</dbReference>
<dbReference type="EMBL" id="JANBUL010000218">
    <property type="protein sequence ID" value="KAJ2778636.1"/>
    <property type="molecule type" value="Genomic_DNA"/>
</dbReference>
<dbReference type="Gene3D" id="2.20.28.20">
    <property type="entry name" value="Methionyl-tRNA synthetase, Zn-domain"/>
    <property type="match status" value="1"/>
</dbReference>
<evidence type="ECO:0000256" key="11">
    <source>
        <dbReference type="ARBA" id="ARBA00047364"/>
    </source>
</evidence>
<keyword evidence="7 12" id="KW-0067">ATP-binding</keyword>
<dbReference type="EC" id="6.1.1.10" evidence="3"/>